<reference evidence="1 4" key="3">
    <citation type="journal article" date="2017" name="Nat. Microbiol.">
        <title>Natural product diversity associated with the nematode symbionts Photorhabdus and Xenorhabdus.</title>
        <authorList>
            <person name="Tobias N.J."/>
            <person name="Wolff H."/>
            <person name="Djahanschiri B."/>
            <person name="Grundmann F."/>
            <person name="Kronenwerth M."/>
            <person name="Shi Y.M."/>
            <person name="Simonyi S."/>
            <person name="Grun P."/>
            <person name="Shapiro-Ilan D."/>
            <person name="Pidot S.J."/>
            <person name="Stinear T.P."/>
            <person name="Ebersberger I."/>
            <person name="Bode H.B."/>
        </authorList>
    </citation>
    <scope>NUCLEOTIDE SEQUENCE [LARGE SCALE GENOMIC DNA]</scope>
    <source>
        <strain evidence="1 4">DSM 16336</strain>
    </source>
</reference>
<dbReference type="NCBIfam" id="TIGR01560">
    <property type="entry name" value="put_DNA_pack"/>
    <property type="match status" value="1"/>
</dbReference>
<protein>
    <submittedName>
        <fullName evidence="1">Bacteriophage protein</fullName>
    </submittedName>
</protein>
<reference evidence="2" key="2">
    <citation type="submission" date="2016-12" db="EMBL/GenBank/DDBJ databases">
        <authorList>
            <person name="Song W.-J."/>
            <person name="Kurnit D.M."/>
        </authorList>
    </citation>
    <scope>NUCLEOTIDE SEQUENCE [LARGE SCALE GENOMIC DNA]</scope>
    <source>
        <strain evidence="2">HGB1681</strain>
    </source>
</reference>
<keyword evidence="4" id="KW-1185">Reference proteome</keyword>
<evidence type="ECO:0000313" key="3">
    <source>
        <dbReference type="Proteomes" id="UP000196435"/>
    </source>
</evidence>
<proteinExistence type="predicted"/>
<dbReference type="InterPro" id="IPR006450">
    <property type="entry name" value="Phage_HK97_gp6-like"/>
</dbReference>
<dbReference type="Pfam" id="PF05135">
    <property type="entry name" value="Phage_connect_1"/>
    <property type="match status" value="1"/>
</dbReference>
<dbReference type="Gene3D" id="1.10.3230.30">
    <property type="entry name" value="Phage gp6-like head-tail connector protein"/>
    <property type="match status" value="1"/>
</dbReference>
<gene>
    <name evidence="1" type="ORF">Xinn_03982</name>
    <name evidence="2" type="ORF">XIS1_870001</name>
</gene>
<evidence type="ECO:0000313" key="2">
    <source>
        <dbReference type="EMBL" id="SIP74829.1"/>
    </source>
</evidence>
<accession>A0A1N6N1A7</accession>
<dbReference type="EMBL" id="NIBU01000116">
    <property type="protein sequence ID" value="PHM27383.1"/>
    <property type="molecule type" value="Genomic_DNA"/>
</dbReference>
<name>A0A1N6N1A7_9GAMM</name>
<evidence type="ECO:0000313" key="1">
    <source>
        <dbReference type="EMBL" id="PHM27383.1"/>
    </source>
</evidence>
<dbReference type="AlphaFoldDB" id="A0A1N6N1A7"/>
<dbReference type="CDD" id="cd08054">
    <property type="entry name" value="gp6"/>
    <property type="match status" value="1"/>
</dbReference>
<dbReference type="Proteomes" id="UP000196435">
    <property type="component" value="Unassembled WGS sequence"/>
</dbReference>
<organism evidence="2 3">
    <name type="scientific">Xenorhabdus innexi</name>
    <dbReference type="NCBI Taxonomy" id="290109"/>
    <lineage>
        <taxon>Bacteria</taxon>
        <taxon>Pseudomonadati</taxon>
        <taxon>Pseudomonadota</taxon>
        <taxon>Gammaproteobacteria</taxon>
        <taxon>Enterobacterales</taxon>
        <taxon>Morganellaceae</taxon>
        <taxon>Xenorhabdus</taxon>
    </lineage>
</organism>
<evidence type="ECO:0000313" key="4">
    <source>
        <dbReference type="Proteomes" id="UP000224871"/>
    </source>
</evidence>
<dbReference type="EMBL" id="FTLG01000233">
    <property type="protein sequence ID" value="SIP74829.1"/>
    <property type="molecule type" value="Genomic_DNA"/>
</dbReference>
<reference evidence="3" key="1">
    <citation type="submission" date="2016-12" db="EMBL/GenBank/DDBJ databases">
        <authorList>
            <person name="Gaudriault S."/>
        </authorList>
    </citation>
    <scope>NUCLEOTIDE SEQUENCE [LARGE SCALE GENOMIC DNA]</scope>
    <source>
        <strain evidence="3">HGB1681 (deposited as PTA-6826 in the American Type Culture Collection)</strain>
    </source>
</reference>
<sequence length="105" mass="11961">MQRGREICLIFPLSEIKQHCRIDESDALDDALLMAYAEAALEVCQQHIGKRFDNGLAFTSAIKVGCLLYIGLLYENREMATDVELKEVPFTIKSLWSVYRDVGVY</sequence>
<dbReference type="InterPro" id="IPR021146">
    <property type="entry name" value="Phage_gp6-like_head-tail"/>
</dbReference>
<dbReference type="Proteomes" id="UP000224871">
    <property type="component" value="Unassembled WGS sequence"/>
</dbReference>